<name>A0A549YMT3_9BACI</name>
<dbReference type="GO" id="GO:0003677">
    <property type="term" value="F:DNA binding"/>
    <property type="evidence" value="ECO:0007669"/>
    <property type="project" value="InterPro"/>
</dbReference>
<dbReference type="GO" id="GO:0004803">
    <property type="term" value="F:transposase activity"/>
    <property type="evidence" value="ECO:0007669"/>
    <property type="project" value="InterPro"/>
</dbReference>
<dbReference type="PANTHER" id="PTHR34322:SF2">
    <property type="entry name" value="TRANSPOSASE IS200-LIKE DOMAIN-CONTAINING PROTEIN"/>
    <property type="match status" value="1"/>
</dbReference>
<dbReference type="GO" id="GO:0006313">
    <property type="term" value="P:DNA transposition"/>
    <property type="evidence" value="ECO:0007669"/>
    <property type="project" value="InterPro"/>
</dbReference>
<dbReference type="AlphaFoldDB" id="A0A549YMT3"/>
<evidence type="ECO:0000313" key="2">
    <source>
        <dbReference type="EMBL" id="TRM13186.1"/>
    </source>
</evidence>
<sequence>MVRKPRKKSRTGIYHIMLRGVNRQVIFEDEADKHRLLETIKRFKEKSHFKIYSYCLMDNHIHLLMKETEEPVSMIIQRISSSYVHWYNNKYDRTGHLFQERFKSECVETVSYFLTVLRYIHQNPIKAGLASNVLKSEWTSIHEYIDKPRFIDINLGLKLFSPDRAKAIHLFTLYMQESNDDRCLDDHIRLRMTDNEIRIYLAELGVPNSSLLQQMGKKERNELLVKLKALNGVSHRQLARMTGLSKSVITRAR</sequence>
<gene>
    <name evidence="2" type="ORF">FH966_04275</name>
</gene>
<dbReference type="Pfam" id="PF01797">
    <property type="entry name" value="Y1_Tnp"/>
    <property type="match status" value="1"/>
</dbReference>
<dbReference type="EMBL" id="VJMZ01000001">
    <property type="protein sequence ID" value="TRM13186.1"/>
    <property type="molecule type" value="Genomic_DNA"/>
</dbReference>
<dbReference type="SMART" id="SM01321">
    <property type="entry name" value="Y1_Tnp"/>
    <property type="match status" value="1"/>
</dbReference>
<comment type="caution">
    <text evidence="2">The sequence shown here is derived from an EMBL/GenBank/DDBJ whole genome shotgun (WGS) entry which is preliminary data.</text>
</comment>
<protein>
    <submittedName>
        <fullName evidence="2">Transposase</fullName>
    </submittedName>
</protein>
<dbReference type="SUPFAM" id="SSF143422">
    <property type="entry name" value="Transposase IS200-like"/>
    <property type="match status" value="1"/>
</dbReference>
<keyword evidence="3" id="KW-1185">Reference proteome</keyword>
<dbReference type="InterPro" id="IPR002686">
    <property type="entry name" value="Transposase_17"/>
</dbReference>
<dbReference type="Gene3D" id="3.30.70.1290">
    <property type="entry name" value="Transposase IS200-like"/>
    <property type="match status" value="1"/>
</dbReference>
<dbReference type="Proteomes" id="UP000319280">
    <property type="component" value="Unassembled WGS sequence"/>
</dbReference>
<reference evidence="2 3" key="1">
    <citation type="submission" date="2019-07" db="EMBL/GenBank/DDBJ databases">
        <title>Genomic analysis of Lentibacillus sp. NKC851-2.</title>
        <authorList>
            <person name="Oh Y.J."/>
        </authorList>
    </citation>
    <scope>NUCLEOTIDE SEQUENCE [LARGE SCALE GENOMIC DNA]</scope>
    <source>
        <strain evidence="2 3">NKC851-2</strain>
    </source>
</reference>
<dbReference type="InterPro" id="IPR036515">
    <property type="entry name" value="Transposase_17_sf"/>
</dbReference>
<feature type="domain" description="Transposase IS200-like" evidence="1">
    <location>
        <begin position="9"/>
        <end position="123"/>
    </location>
</feature>
<evidence type="ECO:0000259" key="1">
    <source>
        <dbReference type="SMART" id="SM01321"/>
    </source>
</evidence>
<dbReference type="PANTHER" id="PTHR34322">
    <property type="entry name" value="TRANSPOSASE, Y1_TNP DOMAIN-CONTAINING"/>
    <property type="match status" value="1"/>
</dbReference>
<proteinExistence type="predicted"/>
<organism evidence="2 3">
    <name type="scientific">Lentibacillus cibarius</name>
    <dbReference type="NCBI Taxonomy" id="2583219"/>
    <lineage>
        <taxon>Bacteria</taxon>
        <taxon>Bacillati</taxon>
        <taxon>Bacillota</taxon>
        <taxon>Bacilli</taxon>
        <taxon>Bacillales</taxon>
        <taxon>Bacillaceae</taxon>
        <taxon>Lentibacillus</taxon>
    </lineage>
</organism>
<evidence type="ECO:0000313" key="3">
    <source>
        <dbReference type="Proteomes" id="UP000319280"/>
    </source>
</evidence>
<accession>A0A549YMT3</accession>